<evidence type="ECO:0000313" key="3">
    <source>
        <dbReference type="Proteomes" id="UP000612956"/>
    </source>
</evidence>
<keyword evidence="3" id="KW-1185">Reference proteome</keyword>
<sequence>MYPPLAAVANHDRFYVNFSYVPPASSRELLDELGFTSEDNARDWAAEEVTSSAQECGSAWDFRAELWLIPAGVRLDKNDEKERVRGLAHATWDHRANAVVWADGVPDDWDNDDEADEPETGH</sequence>
<dbReference type="Proteomes" id="UP000612956">
    <property type="component" value="Unassembled WGS sequence"/>
</dbReference>
<name>A0A917QQU6_9NOCA</name>
<dbReference type="EMBL" id="BMMW01000004">
    <property type="protein sequence ID" value="GGK63652.1"/>
    <property type="molecule type" value="Genomic_DNA"/>
</dbReference>
<dbReference type="AlphaFoldDB" id="A0A917QQU6"/>
<gene>
    <name evidence="2" type="ORF">GCM10011591_39810</name>
</gene>
<accession>A0A917QQU6</accession>
<protein>
    <submittedName>
        <fullName evidence="2">Uncharacterized protein</fullName>
    </submittedName>
</protein>
<comment type="caution">
    <text evidence="2">The sequence shown here is derived from an EMBL/GenBank/DDBJ whole genome shotgun (WGS) entry which is preliminary data.</text>
</comment>
<reference evidence="2" key="2">
    <citation type="submission" date="2020-09" db="EMBL/GenBank/DDBJ databases">
        <authorList>
            <person name="Sun Q."/>
            <person name="Zhou Y."/>
        </authorList>
    </citation>
    <scope>NUCLEOTIDE SEQUENCE</scope>
    <source>
        <strain evidence="2">CGMCC 4.7278</strain>
    </source>
</reference>
<evidence type="ECO:0000256" key="1">
    <source>
        <dbReference type="SAM" id="MobiDB-lite"/>
    </source>
</evidence>
<organism evidence="2 3">
    <name type="scientific">Nocardia camponoti</name>
    <dbReference type="NCBI Taxonomy" id="1616106"/>
    <lineage>
        <taxon>Bacteria</taxon>
        <taxon>Bacillati</taxon>
        <taxon>Actinomycetota</taxon>
        <taxon>Actinomycetes</taxon>
        <taxon>Mycobacteriales</taxon>
        <taxon>Nocardiaceae</taxon>
        <taxon>Nocardia</taxon>
    </lineage>
</organism>
<feature type="region of interest" description="Disordered" evidence="1">
    <location>
        <begin position="103"/>
        <end position="122"/>
    </location>
</feature>
<evidence type="ECO:0000313" key="2">
    <source>
        <dbReference type="EMBL" id="GGK63652.1"/>
    </source>
</evidence>
<feature type="compositionally biased region" description="Acidic residues" evidence="1">
    <location>
        <begin position="105"/>
        <end position="122"/>
    </location>
</feature>
<proteinExistence type="predicted"/>
<reference evidence="2" key="1">
    <citation type="journal article" date="2014" name="Int. J. Syst. Evol. Microbiol.">
        <title>Complete genome sequence of Corynebacterium casei LMG S-19264T (=DSM 44701T), isolated from a smear-ripened cheese.</title>
        <authorList>
            <consortium name="US DOE Joint Genome Institute (JGI-PGF)"/>
            <person name="Walter F."/>
            <person name="Albersmeier A."/>
            <person name="Kalinowski J."/>
            <person name="Ruckert C."/>
        </authorList>
    </citation>
    <scope>NUCLEOTIDE SEQUENCE</scope>
    <source>
        <strain evidence="2">CGMCC 4.7278</strain>
    </source>
</reference>